<evidence type="ECO:0000313" key="2">
    <source>
        <dbReference type="EMBL" id="KTD38864.1"/>
    </source>
</evidence>
<comment type="caution">
    <text evidence="2">The sequence shown here is derived from an EMBL/GenBank/DDBJ whole genome shotgun (WGS) entry which is preliminary data.</text>
</comment>
<dbReference type="AlphaFoldDB" id="A0A0W0X2P2"/>
<reference evidence="2 3" key="1">
    <citation type="submission" date="2015-11" db="EMBL/GenBank/DDBJ databases">
        <title>Genomic analysis of 38 Legionella species identifies large and diverse effector repertoires.</title>
        <authorList>
            <person name="Burstein D."/>
            <person name="Amaro F."/>
            <person name="Zusman T."/>
            <person name="Lifshitz Z."/>
            <person name="Cohen O."/>
            <person name="Gilbert J.A."/>
            <person name="Pupko T."/>
            <person name="Shuman H.A."/>
            <person name="Segal G."/>
        </authorList>
    </citation>
    <scope>NUCLEOTIDE SEQUENCE [LARGE SCALE GENOMIC DNA]</scope>
    <source>
        <strain evidence="2 3">ATCC 49506</strain>
    </source>
</reference>
<keyword evidence="3" id="KW-1185">Reference proteome</keyword>
<organism evidence="2 3">
    <name type="scientific">Legionella nautarum</name>
    <dbReference type="NCBI Taxonomy" id="45070"/>
    <lineage>
        <taxon>Bacteria</taxon>
        <taxon>Pseudomonadati</taxon>
        <taxon>Pseudomonadota</taxon>
        <taxon>Gammaproteobacteria</taxon>
        <taxon>Legionellales</taxon>
        <taxon>Legionellaceae</taxon>
        <taxon>Legionella</taxon>
    </lineage>
</organism>
<dbReference type="OrthoDB" id="5657123at2"/>
<keyword evidence="1" id="KW-0732">Signal</keyword>
<accession>A0A0W0X2P2</accession>
<feature type="chain" id="PRO_5006916077" evidence="1">
    <location>
        <begin position="18"/>
        <end position="84"/>
    </location>
</feature>
<proteinExistence type="predicted"/>
<dbReference type="EMBL" id="LNYO01000004">
    <property type="protein sequence ID" value="KTD38864.1"/>
    <property type="molecule type" value="Genomic_DNA"/>
</dbReference>
<dbReference type="Proteomes" id="UP000054725">
    <property type="component" value="Unassembled WGS sequence"/>
</dbReference>
<sequence>MKKLFLILTLIPSLLSAANIQIPYTELASRLDPHWEQITPPDFGAWSNLAIMHRAAVPHGWLITTAYKDVTTIFVPDENHEWLK</sequence>
<gene>
    <name evidence="2" type="ORF">Lnau_0358</name>
</gene>
<dbReference type="RefSeq" id="WP_058503440.1">
    <property type="nucleotide sequence ID" value="NZ_CAAAIF010000005.1"/>
</dbReference>
<protein>
    <submittedName>
        <fullName evidence="2">Uncharacterized protein</fullName>
    </submittedName>
</protein>
<evidence type="ECO:0000256" key="1">
    <source>
        <dbReference type="SAM" id="SignalP"/>
    </source>
</evidence>
<dbReference type="PATRIC" id="fig|45070.6.peg.376"/>
<feature type="signal peptide" evidence="1">
    <location>
        <begin position="1"/>
        <end position="17"/>
    </location>
</feature>
<name>A0A0W0X2P2_9GAMM</name>
<evidence type="ECO:0000313" key="3">
    <source>
        <dbReference type="Proteomes" id="UP000054725"/>
    </source>
</evidence>